<feature type="region of interest" description="Disordered" evidence="1">
    <location>
        <begin position="1"/>
        <end position="36"/>
    </location>
</feature>
<evidence type="ECO:0000313" key="2">
    <source>
        <dbReference type="EMBL" id="KWW99274.1"/>
    </source>
</evidence>
<proteinExistence type="predicted"/>
<organism evidence="2 3">
    <name type="scientific">Carbonactinospora thermoautotrophica</name>
    <dbReference type="NCBI Taxonomy" id="1469144"/>
    <lineage>
        <taxon>Bacteria</taxon>
        <taxon>Bacillati</taxon>
        <taxon>Actinomycetota</taxon>
        <taxon>Actinomycetes</taxon>
        <taxon>Kitasatosporales</taxon>
        <taxon>Carbonactinosporaceae</taxon>
        <taxon>Carbonactinospora</taxon>
    </lineage>
</organism>
<accession>A0A132MN40</accession>
<keyword evidence="3" id="KW-1185">Reference proteome</keyword>
<name>A0A132MN40_9ACTN</name>
<sequence>MAGRGRGAAGYRARRHGAGIIRSRGHRRCPPAAWRTGRVGGLRRRGVPAGRLRRTSGRDGRGHWTQRLGRRPGIVPGLGPPRGVRSCSLRVLALHVVTPRTGTCPEPVPRTPRAYPTRP</sequence>
<dbReference type="AlphaFoldDB" id="A0A132MN40"/>
<feature type="compositionally biased region" description="Basic residues" evidence="1">
    <location>
        <begin position="12"/>
        <end position="29"/>
    </location>
</feature>
<feature type="region of interest" description="Disordered" evidence="1">
    <location>
        <begin position="100"/>
        <end position="119"/>
    </location>
</feature>
<gene>
    <name evidence="2" type="ORF">LI90_908</name>
</gene>
<comment type="caution">
    <text evidence="2">The sequence shown here is derived from an EMBL/GenBank/DDBJ whole genome shotgun (WGS) entry which is preliminary data.</text>
</comment>
<reference evidence="3" key="1">
    <citation type="submission" date="2015-04" db="EMBL/GenBank/DDBJ databases">
        <title>Physiological reanalysis, assessment of diazotrophy, and genome sequences of multiple isolates of Streptomyces thermoautotrophicus.</title>
        <authorList>
            <person name="MacKellar D.C."/>
            <person name="Lieber L."/>
            <person name="Norman J."/>
            <person name="Bolger A."/>
            <person name="Tobin C."/>
            <person name="Murray J.W."/>
            <person name="Chang R."/>
            <person name="Ford T."/>
            <person name="Nguyen P.Q."/>
            <person name="Woodward J."/>
            <person name="Permingeat H."/>
            <person name="Joshi N.S."/>
            <person name="Silver P.A."/>
            <person name="Usadel B."/>
            <person name="Rutherford A.W."/>
            <person name="Friesen M."/>
            <person name="Prell J."/>
        </authorList>
    </citation>
    <scope>NUCLEOTIDE SEQUENCE [LARGE SCALE GENOMIC DNA]</scope>
    <source>
        <strain evidence="3">H1</strain>
    </source>
</reference>
<evidence type="ECO:0000313" key="3">
    <source>
        <dbReference type="Proteomes" id="UP000070188"/>
    </source>
</evidence>
<feature type="region of interest" description="Disordered" evidence="1">
    <location>
        <begin position="51"/>
        <end position="82"/>
    </location>
</feature>
<protein>
    <submittedName>
        <fullName evidence="2">Peptidase S1 and S6 chymotrypsin/Hap</fullName>
    </submittedName>
</protein>
<evidence type="ECO:0000256" key="1">
    <source>
        <dbReference type="SAM" id="MobiDB-lite"/>
    </source>
</evidence>
<dbReference type="Proteomes" id="UP000070188">
    <property type="component" value="Unassembled WGS sequence"/>
</dbReference>
<dbReference type="EMBL" id="LAXD01000001">
    <property type="protein sequence ID" value="KWW99274.1"/>
    <property type="molecule type" value="Genomic_DNA"/>
</dbReference>
<dbReference type="STRING" id="1469144.LI90_908"/>